<sequence>MARHDKELTKKQLLEIIAISNSIWINEVARIMLDNYGKSKTAWYPAYKQLLKSGHVQAFKKKYEDPRRIYLKVNETHETERIKNHSAGIETTRKQFDKGIRYLKKHSLLEKFTMLYEHNTIAVGRRYVFINDRPTWKKGEKVSQFNNPDFLKGKVISSYPFSIDVSYNAKSYSVFNGLLHLIENLFNHSNSLRIGMELGHFDKMYEKTINSQYKKSILTIKKCLAKLIDSFDKDQRDFIDNLIQQKFTWFEPLYEIFDKSDRFKRDYVEALPSRI</sequence>
<dbReference type="EMBL" id="KF901044">
    <property type="protein sequence ID" value="AIF16018.1"/>
    <property type="molecule type" value="Genomic_DNA"/>
</dbReference>
<accession>A0A075HQ01</accession>
<protein>
    <submittedName>
        <fullName evidence="1">Uncharacterized protein</fullName>
    </submittedName>
</protein>
<evidence type="ECO:0000313" key="1">
    <source>
        <dbReference type="EMBL" id="AIF16018.1"/>
    </source>
</evidence>
<proteinExistence type="predicted"/>
<reference evidence="1" key="1">
    <citation type="journal article" date="2014" name="Genome Biol. Evol.">
        <title>Pangenome evidence for extensive interdomain horizontal transfer affecting lineage core and shell genes in uncultured planktonic thaumarchaeota and euryarchaeota.</title>
        <authorList>
            <person name="Deschamps P."/>
            <person name="Zivanovic Y."/>
            <person name="Moreira D."/>
            <person name="Rodriguez-Valera F."/>
            <person name="Lopez-Garcia P."/>
        </authorList>
    </citation>
    <scope>NUCLEOTIDE SEQUENCE</scope>
</reference>
<name>A0A075HQ01_9ARCH</name>
<organism evidence="1">
    <name type="scientific">uncultured marine thaumarchaeote KM3_72_D04</name>
    <dbReference type="NCBI Taxonomy" id="1456262"/>
    <lineage>
        <taxon>Archaea</taxon>
        <taxon>Nitrososphaerota</taxon>
        <taxon>environmental samples</taxon>
    </lineage>
</organism>
<dbReference type="AlphaFoldDB" id="A0A075HQ01"/>